<feature type="domain" description="Peptidase A1" evidence="4">
    <location>
        <begin position="57"/>
        <end position="356"/>
    </location>
</feature>
<dbReference type="InterPro" id="IPR034164">
    <property type="entry name" value="Pepsin-like_dom"/>
</dbReference>
<gene>
    <name evidence="5" type="ORF">R3P38DRAFT_3367820</name>
</gene>
<evidence type="ECO:0000256" key="2">
    <source>
        <dbReference type="SAM" id="MobiDB-lite"/>
    </source>
</evidence>
<feature type="chain" id="PRO_5043620277" evidence="3">
    <location>
        <begin position="22"/>
        <end position="411"/>
    </location>
</feature>
<dbReference type="Pfam" id="PF00026">
    <property type="entry name" value="Asp"/>
    <property type="match status" value="1"/>
</dbReference>
<dbReference type="PROSITE" id="PS51767">
    <property type="entry name" value="PEPTIDASE_A1"/>
    <property type="match status" value="1"/>
</dbReference>
<dbReference type="GO" id="GO:0006508">
    <property type="term" value="P:proteolysis"/>
    <property type="evidence" value="ECO:0007669"/>
    <property type="project" value="InterPro"/>
</dbReference>
<feature type="signal peptide" evidence="3">
    <location>
        <begin position="1"/>
        <end position="21"/>
    </location>
</feature>
<dbReference type="InterPro" id="IPR033121">
    <property type="entry name" value="PEPTIDASE_A1"/>
</dbReference>
<organism evidence="5 6">
    <name type="scientific">Favolaschia claudopus</name>
    <dbReference type="NCBI Taxonomy" id="2862362"/>
    <lineage>
        <taxon>Eukaryota</taxon>
        <taxon>Fungi</taxon>
        <taxon>Dikarya</taxon>
        <taxon>Basidiomycota</taxon>
        <taxon>Agaricomycotina</taxon>
        <taxon>Agaricomycetes</taxon>
        <taxon>Agaricomycetidae</taxon>
        <taxon>Agaricales</taxon>
        <taxon>Marasmiineae</taxon>
        <taxon>Mycenaceae</taxon>
        <taxon>Favolaschia</taxon>
    </lineage>
</organism>
<dbReference type="GO" id="GO:0004190">
    <property type="term" value="F:aspartic-type endopeptidase activity"/>
    <property type="evidence" value="ECO:0007669"/>
    <property type="project" value="InterPro"/>
</dbReference>
<keyword evidence="3" id="KW-0732">Signal</keyword>
<proteinExistence type="inferred from homology"/>
<keyword evidence="6" id="KW-1185">Reference proteome</keyword>
<dbReference type="EMBL" id="JAWWNJ010000081">
    <property type="protein sequence ID" value="KAK7001862.1"/>
    <property type="molecule type" value="Genomic_DNA"/>
</dbReference>
<dbReference type="Proteomes" id="UP001362999">
    <property type="component" value="Unassembled WGS sequence"/>
</dbReference>
<accession>A0AAW0A873</accession>
<evidence type="ECO:0000313" key="5">
    <source>
        <dbReference type="EMBL" id="KAK7001862.1"/>
    </source>
</evidence>
<dbReference type="CDD" id="cd05471">
    <property type="entry name" value="pepsin_like"/>
    <property type="match status" value="1"/>
</dbReference>
<reference evidence="5 6" key="1">
    <citation type="journal article" date="2024" name="J Genomics">
        <title>Draft genome sequencing and assembly of Favolaschia claudopus CIRM-BRFM 2984 isolated from oak limbs.</title>
        <authorList>
            <person name="Navarro D."/>
            <person name="Drula E."/>
            <person name="Chaduli D."/>
            <person name="Cazenave R."/>
            <person name="Ahrendt S."/>
            <person name="Wang J."/>
            <person name="Lipzen A."/>
            <person name="Daum C."/>
            <person name="Barry K."/>
            <person name="Grigoriev I.V."/>
            <person name="Favel A."/>
            <person name="Rosso M.N."/>
            <person name="Martin F."/>
        </authorList>
    </citation>
    <scope>NUCLEOTIDE SEQUENCE [LARGE SCALE GENOMIC DNA]</scope>
    <source>
        <strain evidence="5 6">CIRM-BRFM 2984</strain>
    </source>
</reference>
<comment type="similarity">
    <text evidence="1">Belongs to the peptidase A1 family.</text>
</comment>
<dbReference type="AlphaFoldDB" id="A0AAW0A873"/>
<protein>
    <submittedName>
        <fullName evidence="5">Aspartic peptidase domain-containing protein</fullName>
    </submittedName>
</protein>
<sequence>MFLLIWLVSGSIVSSSSPAYGEPVHLPLIRQVLSHSDSAVSRSLLGVERRNRADEQYLIPISLGTPTQIIPLVLSFNDPGTIVVGCNLDSKSCSSSVGTETLFNYSDSSSAQNKSTSMQTITPLGAAPIPGSVFTDVIGFGPFSVLDASFFVIQNYSGATASATFGLGFPDASFQNLPSIWQSLLSTNPVDAPEMGIWLSRLHNTSGLGVFTFGGTNSSLYTGDIEFLNSTSTSFWALNITTLTIQGREITLTQSRNNNVIFEVAATGIYGPISSVAAIWAQVPGASPIPNHPGAYQYPCSTALHISVSFGGRSWTLDPAELNGGSHQTDWNFGQPFLRGVYTVLRQGSPPQIGFADLSEQGDGASSGSASLPPSSTAPPRSTPPPVSARASPVAAVYLWPADVNDRTAQS</sequence>
<dbReference type="PANTHER" id="PTHR47966">
    <property type="entry name" value="BETA-SITE APP-CLEAVING ENZYME, ISOFORM A-RELATED"/>
    <property type="match status" value="1"/>
</dbReference>
<evidence type="ECO:0000256" key="1">
    <source>
        <dbReference type="ARBA" id="ARBA00007447"/>
    </source>
</evidence>
<evidence type="ECO:0000313" key="6">
    <source>
        <dbReference type="Proteomes" id="UP001362999"/>
    </source>
</evidence>
<name>A0AAW0A873_9AGAR</name>
<evidence type="ECO:0000256" key="3">
    <source>
        <dbReference type="SAM" id="SignalP"/>
    </source>
</evidence>
<feature type="region of interest" description="Disordered" evidence="2">
    <location>
        <begin position="352"/>
        <end position="390"/>
    </location>
</feature>
<dbReference type="InterPro" id="IPR001461">
    <property type="entry name" value="Aspartic_peptidase_A1"/>
</dbReference>
<dbReference type="Gene3D" id="2.40.70.10">
    <property type="entry name" value="Acid Proteases"/>
    <property type="match status" value="2"/>
</dbReference>
<dbReference type="InterPro" id="IPR021109">
    <property type="entry name" value="Peptidase_aspartic_dom_sf"/>
</dbReference>
<evidence type="ECO:0000259" key="4">
    <source>
        <dbReference type="PROSITE" id="PS51767"/>
    </source>
</evidence>
<comment type="caution">
    <text evidence="5">The sequence shown here is derived from an EMBL/GenBank/DDBJ whole genome shotgun (WGS) entry which is preliminary data.</text>
</comment>
<dbReference type="PANTHER" id="PTHR47966:SF6">
    <property type="entry name" value="PEPTIDASE A1 DOMAIN-CONTAINING PROTEIN"/>
    <property type="match status" value="1"/>
</dbReference>
<feature type="compositionally biased region" description="Low complexity" evidence="2">
    <location>
        <begin position="364"/>
        <end position="380"/>
    </location>
</feature>
<dbReference type="SUPFAM" id="SSF50630">
    <property type="entry name" value="Acid proteases"/>
    <property type="match status" value="1"/>
</dbReference>